<reference evidence="1" key="1">
    <citation type="submission" date="2016-12" db="EMBL/GenBank/DDBJ databases">
        <title>Complete plasmid sequence carrying type IV-like and type VII secretion systems from an atypical mycobacteria strain.</title>
        <authorList>
            <person name="Morgado S."/>
            <person name="Marin M."/>
            <person name="Fonseca E."/>
            <person name="Freitas F."/>
            <person name="Vicente A.C."/>
        </authorList>
    </citation>
    <scope>NUCLEOTIDE SEQUENCE</scope>
    <source>
        <strain evidence="1">CBMA 213</strain>
        <plasmid evidence="1">pCBMA213_2</plasmid>
    </source>
</reference>
<sequence>MSTINELDQLLHDRFDISRDDFVAALRTLPSVRPWATTLSDDEARLLDDADFDEDPQAYIAAGTEIAGHVGRLAVSAYTPDEVKTILDISDSRVRQKRLARELWAIPDGQSWLFPAPQFETNPTTGRPFRQVRGLSDVFKSLPDDLHPVAVDGFLHTPQPELNRDGRDQAPLDWLRDGGDVDAVIAAALASDWYSR</sequence>
<dbReference type="EMBL" id="KY349138">
    <property type="protein sequence ID" value="AQS22512.1"/>
    <property type="molecule type" value="Genomic_DNA"/>
</dbReference>
<dbReference type="RefSeq" id="WP_155909836.1">
    <property type="nucleotide sequence ID" value="NZ_KY349138.1"/>
</dbReference>
<evidence type="ECO:0000313" key="1">
    <source>
        <dbReference type="EMBL" id="AQS22512.1"/>
    </source>
</evidence>
<proteinExistence type="predicted"/>
<name>A0A1S6GKZ2_9MYCO</name>
<accession>A0A1S6GKZ2</accession>
<gene>
    <name evidence="1" type="ORF">pCBMA213_2_00148</name>
</gene>
<protein>
    <recommendedName>
        <fullName evidence="2">Antitoxin Xre/MbcA/ParS-like toxin-binding domain-containing protein</fullName>
    </recommendedName>
</protein>
<geneLocation type="plasmid" evidence="1">
    <name>pCBMA213_2</name>
</geneLocation>
<dbReference type="AlphaFoldDB" id="A0A1S6GKZ2"/>
<keyword evidence="1" id="KW-0614">Plasmid</keyword>
<organism evidence="1">
    <name type="scientific">Mycolicibacterium sp. CBMA 213</name>
    <dbReference type="NCBI Taxonomy" id="1968788"/>
    <lineage>
        <taxon>Bacteria</taxon>
        <taxon>Bacillati</taxon>
        <taxon>Actinomycetota</taxon>
        <taxon>Actinomycetes</taxon>
        <taxon>Mycobacteriales</taxon>
        <taxon>Mycobacteriaceae</taxon>
        <taxon>Mycolicibacterium</taxon>
    </lineage>
</organism>
<evidence type="ECO:0008006" key="2">
    <source>
        <dbReference type="Google" id="ProtNLM"/>
    </source>
</evidence>